<dbReference type="Proteomes" id="UP000799429">
    <property type="component" value="Unassembled WGS sequence"/>
</dbReference>
<evidence type="ECO:0000256" key="9">
    <source>
        <dbReference type="ARBA" id="ARBA00023128"/>
    </source>
</evidence>
<keyword evidence="7 12" id="KW-0067">ATP-binding</keyword>
<evidence type="ECO:0000259" key="14">
    <source>
        <dbReference type="SMART" id="SM01024"/>
    </source>
</evidence>
<evidence type="ECO:0000259" key="13">
    <source>
        <dbReference type="SMART" id="SM00382"/>
    </source>
</evidence>
<dbReference type="InterPro" id="IPR027417">
    <property type="entry name" value="P-loop_NTPase"/>
</dbReference>
<feature type="domain" description="BCS1 N-terminal" evidence="14">
    <location>
        <begin position="63"/>
        <end position="264"/>
    </location>
</feature>
<keyword evidence="16" id="KW-1185">Reference proteome</keyword>
<dbReference type="Pfam" id="PF08740">
    <property type="entry name" value="BCS1_N"/>
    <property type="match status" value="1"/>
</dbReference>
<dbReference type="OrthoDB" id="10251412at2759"/>
<dbReference type="InterPro" id="IPR057495">
    <property type="entry name" value="AAA_lid_BCS1"/>
</dbReference>
<dbReference type="SMART" id="SM00382">
    <property type="entry name" value="AAA"/>
    <property type="match status" value="1"/>
</dbReference>
<comment type="subcellular location">
    <subcellularLocation>
        <location evidence="1">Mitochondrion inner membrane</location>
        <topology evidence="1">Single-pass membrane protein</topology>
    </subcellularLocation>
</comment>
<dbReference type="InterPro" id="IPR003960">
    <property type="entry name" value="ATPase_AAA_CS"/>
</dbReference>
<evidence type="ECO:0000256" key="7">
    <source>
        <dbReference type="ARBA" id="ARBA00022840"/>
    </source>
</evidence>
<keyword evidence="6 15" id="KW-0378">Hydrolase</keyword>
<dbReference type="EMBL" id="MU006091">
    <property type="protein sequence ID" value="KAF2841282.1"/>
    <property type="molecule type" value="Genomic_DNA"/>
</dbReference>
<dbReference type="Gene3D" id="3.40.50.300">
    <property type="entry name" value="P-loop containing nucleotide triphosphate hydrolases"/>
    <property type="match status" value="1"/>
</dbReference>
<dbReference type="InterPro" id="IPR050747">
    <property type="entry name" value="Mitochondrial_chaperone_BCS1"/>
</dbReference>
<evidence type="ECO:0000256" key="2">
    <source>
        <dbReference type="ARBA" id="ARBA00007448"/>
    </source>
</evidence>
<evidence type="ECO:0000256" key="10">
    <source>
        <dbReference type="ARBA" id="ARBA00023136"/>
    </source>
</evidence>
<dbReference type="SUPFAM" id="SSF52540">
    <property type="entry name" value="P-loop containing nucleoside triphosphate hydrolases"/>
    <property type="match status" value="1"/>
</dbReference>
<dbReference type="Pfam" id="PF25426">
    <property type="entry name" value="AAA_lid_BCS1"/>
    <property type="match status" value="1"/>
</dbReference>
<keyword evidence="4 12" id="KW-0547">Nucleotide-binding</keyword>
<proteinExistence type="inferred from homology"/>
<dbReference type="InterPro" id="IPR003959">
    <property type="entry name" value="ATPase_AAA_core"/>
</dbReference>
<keyword evidence="5" id="KW-0999">Mitochondrion inner membrane</keyword>
<keyword evidence="8" id="KW-1133">Transmembrane helix</keyword>
<keyword evidence="10" id="KW-0472">Membrane</keyword>
<dbReference type="InterPro" id="IPR014851">
    <property type="entry name" value="BCS1_N"/>
</dbReference>
<protein>
    <submittedName>
        <fullName evidence="15">P-loop containing nucleoside triphosphate hydrolase protein</fullName>
    </submittedName>
</protein>
<evidence type="ECO:0000256" key="1">
    <source>
        <dbReference type="ARBA" id="ARBA00004434"/>
    </source>
</evidence>
<dbReference type="PROSITE" id="PS00674">
    <property type="entry name" value="AAA"/>
    <property type="match status" value="1"/>
</dbReference>
<sequence length="607" mass="67401">MAFPRLPRGAPLTSTSASINTTDPTLSNLPIQILEAFIPGYGIISKFILDVSGFDIGIAVSLFLLSFASFKAYTYLWGQAYSSFQTYLTSSVYVDDGDELFDGVLEWIAAQQMSKDSRSIKAVSRHGSSNGMNDEVDHGDALDELGNFNFAKWLAKVPPRYEPYFGVHHFDHKGRRFMFDRRRKETANIPSPWQRNSEEQVIKLTCIGRSTKPIKDLLDYIRVWSLEKEASMTVIRRPAPKERVRYSGAWARVSSRPSRPMDTVVLDPEQKELVIKDINEYLHPSSPRWYSSRGIPYRRGYLFHGEPGTGKTSLSFALAGIFGLDIYVISLLEPTLTESDLNNLFSNLPRRCIVLLEDIDTAGLIRDEVSDEKPVPSKTKADETEKEQISAAITKAITTVSRKSKADEAKQGISLSGLLNAIDGVASHEGRVLVMTTNHPEKLDEALIRPGRVDMQVKFSLATKLQAKEIFVRMYVSDRTRISKAGTKTEPDAPVTNGVAGKAANTTKSSLTNGNLANGFASKADGVVNPVLNVKDGAAKKKIERLAERFAGCIPEGRFSPAEIQGFLLTRKKDPEKALAEVELWTEALLEAKEKKARVMRGLHVHC</sequence>
<evidence type="ECO:0000256" key="3">
    <source>
        <dbReference type="ARBA" id="ARBA00022692"/>
    </source>
</evidence>
<dbReference type="Pfam" id="PF00004">
    <property type="entry name" value="AAA"/>
    <property type="match status" value="1"/>
</dbReference>
<dbReference type="InterPro" id="IPR003593">
    <property type="entry name" value="AAA+_ATPase"/>
</dbReference>
<dbReference type="AlphaFoldDB" id="A0A9P4SGC8"/>
<evidence type="ECO:0000256" key="5">
    <source>
        <dbReference type="ARBA" id="ARBA00022792"/>
    </source>
</evidence>
<evidence type="ECO:0000256" key="6">
    <source>
        <dbReference type="ARBA" id="ARBA00022801"/>
    </source>
</evidence>
<dbReference type="PANTHER" id="PTHR23070">
    <property type="entry name" value="BCS1 AAA-TYPE ATPASE"/>
    <property type="match status" value="1"/>
</dbReference>
<keyword evidence="3" id="KW-0812">Transmembrane</keyword>
<evidence type="ECO:0000313" key="15">
    <source>
        <dbReference type="EMBL" id="KAF2841282.1"/>
    </source>
</evidence>
<dbReference type="GO" id="GO:0005524">
    <property type="term" value="F:ATP binding"/>
    <property type="evidence" value="ECO:0007669"/>
    <property type="project" value="UniProtKB-KW"/>
</dbReference>
<organism evidence="15 16">
    <name type="scientific">Patellaria atrata CBS 101060</name>
    <dbReference type="NCBI Taxonomy" id="1346257"/>
    <lineage>
        <taxon>Eukaryota</taxon>
        <taxon>Fungi</taxon>
        <taxon>Dikarya</taxon>
        <taxon>Ascomycota</taxon>
        <taxon>Pezizomycotina</taxon>
        <taxon>Dothideomycetes</taxon>
        <taxon>Dothideomycetes incertae sedis</taxon>
        <taxon>Patellariales</taxon>
        <taxon>Patellariaceae</taxon>
        <taxon>Patellaria</taxon>
    </lineage>
</organism>
<dbReference type="GO" id="GO:0005743">
    <property type="term" value="C:mitochondrial inner membrane"/>
    <property type="evidence" value="ECO:0007669"/>
    <property type="project" value="UniProtKB-SubCell"/>
</dbReference>
<comment type="similarity">
    <text evidence="2">Belongs to the AAA ATPase family. BCS1 subfamily.</text>
</comment>
<comment type="caution">
    <text evidence="15">The sequence shown here is derived from an EMBL/GenBank/DDBJ whole genome shotgun (WGS) entry which is preliminary data.</text>
</comment>
<name>A0A9P4SGC8_9PEZI</name>
<comment type="catalytic activity">
    <reaction evidence="11">
        <text>ATP + H2O = ADP + phosphate + H(+)</text>
        <dbReference type="Rhea" id="RHEA:13065"/>
        <dbReference type="ChEBI" id="CHEBI:15377"/>
        <dbReference type="ChEBI" id="CHEBI:15378"/>
        <dbReference type="ChEBI" id="CHEBI:30616"/>
        <dbReference type="ChEBI" id="CHEBI:43474"/>
        <dbReference type="ChEBI" id="CHEBI:456216"/>
    </reaction>
    <physiologicalReaction direction="left-to-right" evidence="11">
        <dbReference type="Rhea" id="RHEA:13066"/>
    </physiologicalReaction>
</comment>
<keyword evidence="9" id="KW-0496">Mitochondrion</keyword>
<dbReference type="GO" id="GO:0016887">
    <property type="term" value="F:ATP hydrolysis activity"/>
    <property type="evidence" value="ECO:0007669"/>
    <property type="project" value="InterPro"/>
</dbReference>
<accession>A0A9P4SGC8</accession>
<dbReference type="SMART" id="SM01024">
    <property type="entry name" value="BCS1_N"/>
    <property type="match status" value="1"/>
</dbReference>
<evidence type="ECO:0000256" key="11">
    <source>
        <dbReference type="ARBA" id="ARBA00048778"/>
    </source>
</evidence>
<evidence type="ECO:0000256" key="12">
    <source>
        <dbReference type="RuleBase" id="RU003651"/>
    </source>
</evidence>
<evidence type="ECO:0000313" key="16">
    <source>
        <dbReference type="Proteomes" id="UP000799429"/>
    </source>
</evidence>
<evidence type="ECO:0000256" key="8">
    <source>
        <dbReference type="ARBA" id="ARBA00022989"/>
    </source>
</evidence>
<gene>
    <name evidence="15" type="ORF">M501DRAFT_1029390</name>
</gene>
<feature type="domain" description="AAA+ ATPase" evidence="13">
    <location>
        <begin position="297"/>
        <end position="463"/>
    </location>
</feature>
<reference evidence="15" key="1">
    <citation type="journal article" date="2020" name="Stud. Mycol.">
        <title>101 Dothideomycetes genomes: a test case for predicting lifestyles and emergence of pathogens.</title>
        <authorList>
            <person name="Haridas S."/>
            <person name="Albert R."/>
            <person name="Binder M."/>
            <person name="Bloem J."/>
            <person name="Labutti K."/>
            <person name="Salamov A."/>
            <person name="Andreopoulos B."/>
            <person name="Baker S."/>
            <person name="Barry K."/>
            <person name="Bills G."/>
            <person name="Bluhm B."/>
            <person name="Cannon C."/>
            <person name="Castanera R."/>
            <person name="Culley D."/>
            <person name="Daum C."/>
            <person name="Ezra D."/>
            <person name="Gonzalez J."/>
            <person name="Henrissat B."/>
            <person name="Kuo A."/>
            <person name="Liang C."/>
            <person name="Lipzen A."/>
            <person name="Lutzoni F."/>
            <person name="Magnuson J."/>
            <person name="Mondo S."/>
            <person name="Nolan M."/>
            <person name="Ohm R."/>
            <person name="Pangilinan J."/>
            <person name="Park H.-J."/>
            <person name="Ramirez L."/>
            <person name="Alfaro M."/>
            <person name="Sun H."/>
            <person name="Tritt A."/>
            <person name="Yoshinaga Y."/>
            <person name="Zwiers L.-H."/>
            <person name="Turgeon B."/>
            <person name="Goodwin S."/>
            <person name="Spatafora J."/>
            <person name="Crous P."/>
            <person name="Grigoriev I."/>
        </authorList>
    </citation>
    <scope>NUCLEOTIDE SEQUENCE</scope>
    <source>
        <strain evidence="15">CBS 101060</strain>
    </source>
</reference>
<evidence type="ECO:0000256" key="4">
    <source>
        <dbReference type="ARBA" id="ARBA00022741"/>
    </source>
</evidence>